<accession>A0A2H9ZVW3</accession>
<feature type="coiled-coil region" evidence="1">
    <location>
        <begin position="1"/>
        <end position="28"/>
    </location>
</feature>
<sequence length="105" mass="11548">MGALKADNKALREKLSEADRDKEAAVQAYKTSLSCRKERLDGIRRAWEGLASTLIQEGEVKAAVLGELDPFPCMAVDPTYKEEGFDLTDDAIQQLFDLLDGISEG</sequence>
<evidence type="ECO:0000313" key="3">
    <source>
        <dbReference type="Proteomes" id="UP000236161"/>
    </source>
</evidence>
<evidence type="ECO:0000313" key="2">
    <source>
        <dbReference type="EMBL" id="PKA47449.1"/>
    </source>
</evidence>
<keyword evidence="1" id="KW-0175">Coiled coil</keyword>
<protein>
    <submittedName>
        <fullName evidence="2">Uncharacterized protein</fullName>
    </submittedName>
</protein>
<dbReference type="EMBL" id="KZ453230">
    <property type="protein sequence ID" value="PKA47449.1"/>
    <property type="molecule type" value="Genomic_DNA"/>
</dbReference>
<organism evidence="2 3">
    <name type="scientific">Apostasia shenzhenica</name>
    <dbReference type="NCBI Taxonomy" id="1088818"/>
    <lineage>
        <taxon>Eukaryota</taxon>
        <taxon>Viridiplantae</taxon>
        <taxon>Streptophyta</taxon>
        <taxon>Embryophyta</taxon>
        <taxon>Tracheophyta</taxon>
        <taxon>Spermatophyta</taxon>
        <taxon>Magnoliopsida</taxon>
        <taxon>Liliopsida</taxon>
        <taxon>Asparagales</taxon>
        <taxon>Orchidaceae</taxon>
        <taxon>Apostasioideae</taxon>
        <taxon>Apostasia</taxon>
    </lineage>
</organism>
<keyword evidence="3" id="KW-1185">Reference proteome</keyword>
<dbReference type="AlphaFoldDB" id="A0A2H9ZVW3"/>
<gene>
    <name evidence="2" type="ORF">AXF42_Ash020178</name>
</gene>
<name>A0A2H9ZVW3_9ASPA</name>
<proteinExistence type="predicted"/>
<evidence type="ECO:0000256" key="1">
    <source>
        <dbReference type="SAM" id="Coils"/>
    </source>
</evidence>
<dbReference type="Proteomes" id="UP000236161">
    <property type="component" value="Unassembled WGS sequence"/>
</dbReference>
<reference evidence="2 3" key="1">
    <citation type="journal article" date="2017" name="Nature">
        <title>The Apostasia genome and the evolution of orchids.</title>
        <authorList>
            <person name="Zhang G.Q."/>
            <person name="Liu K.W."/>
            <person name="Li Z."/>
            <person name="Lohaus R."/>
            <person name="Hsiao Y.Y."/>
            <person name="Niu S.C."/>
            <person name="Wang J.Y."/>
            <person name="Lin Y.C."/>
            <person name="Xu Q."/>
            <person name="Chen L.J."/>
            <person name="Yoshida K."/>
            <person name="Fujiwara S."/>
            <person name="Wang Z.W."/>
            <person name="Zhang Y.Q."/>
            <person name="Mitsuda N."/>
            <person name="Wang M."/>
            <person name="Liu G.H."/>
            <person name="Pecoraro L."/>
            <person name="Huang H.X."/>
            <person name="Xiao X.J."/>
            <person name="Lin M."/>
            <person name="Wu X.Y."/>
            <person name="Wu W.L."/>
            <person name="Chen Y.Y."/>
            <person name="Chang S.B."/>
            <person name="Sakamoto S."/>
            <person name="Ohme-Takagi M."/>
            <person name="Yagi M."/>
            <person name="Zeng S.J."/>
            <person name="Shen C.Y."/>
            <person name="Yeh C.M."/>
            <person name="Luo Y.B."/>
            <person name="Tsai W.C."/>
            <person name="Van de Peer Y."/>
            <person name="Liu Z.J."/>
        </authorList>
    </citation>
    <scope>NUCLEOTIDE SEQUENCE [LARGE SCALE GENOMIC DNA]</scope>
    <source>
        <strain evidence="3">cv. Shenzhen</strain>
        <tissue evidence="2">Stem</tissue>
    </source>
</reference>